<protein>
    <recommendedName>
        <fullName evidence="8">Dihydroorotate dehydrogenase catalytic domain-containing protein</fullName>
    </recommendedName>
</protein>
<dbReference type="GO" id="GO:0004152">
    <property type="term" value="F:dihydroorotate dehydrogenase activity"/>
    <property type="evidence" value="ECO:0007669"/>
    <property type="project" value="TreeGrafter"/>
</dbReference>
<dbReference type="SUPFAM" id="SSF51395">
    <property type="entry name" value="FMN-linked oxidoreductases"/>
    <property type="match status" value="1"/>
</dbReference>
<comment type="pathway">
    <text evidence="2">Pyrimidine metabolism; UMP biosynthesis via de novo pathway.</text>
</comment>
<keyword evidence="3" id="KW-0285">Flavoprotein</keyword>
<dbReference type="GO" id="GO:0009220">
    <property type="term" value="P:pyrimidine ribonucleotide biosynthetic process"/>
    <property type="evidence" value="ECO:0007669"/>
    <property type="project" value="TreeGrafter"/>
</dbReference>
<keyword evidence="5" id="KW-0665">Pyrimidine biosynthesis</keyword>
<dbReference type="EMBL" id="JPMI01000045">
    <property type="protein sequence ID" value="KFA93616.1"/>
    <property type="molecule type" value="Genomic_DNA"/>
</dbReference>
<evidence type="ECO:0000256" key="1">
    <source>
        <dbReference type="ARBA" id="ARBA00001917"/>
    </source>
</evidence>
<dbReference type="Pfam" id="PF01180">
    <property type="entry name" value="DHO_dh"/>
    <property type="match status" value="1"/>
</dbReference>
<evidence type="ECO:0000256" key="2">
    <source>
        <dbReference type="ARBA" id="ARBA00004725"/>
    </source>
</evidence>
<comment type="cofactor">
    <cofactor evidence="1">
        <name>FMN</name>
        <dbReference type="ChEBI" id="CHEBI:58210"/>
    </cofactor>
</comment>
<evidence type="ECO:0000259" key="8">
    <source>
        <dbReference type="Pfam" id="PF01180"/>
    </source>
</evidence>
<feature type="region of interest" description="Disordered" evidence="7">
    <location>
        <begin position="51"/>
        <end position="103"/>
    </location>
</feature>
<comment type="caution">
    <text evidence="9">The sequence shown here is derived from an EMBL/GenBank/DDBJ whole genome shotgun (WGS) entry which is preliminary data.</text>
</comment>
<evidence type="ECO:0000256" key="5">
    <source>
        <dbReference type="ARBA" id="ARBA00022975"/>
    </source>
</evidence>
<proteinExistence type="predicted"/>
<dbReference type="GO" id="GO:0005737">
    <property type="term" value="C:cytoplasm"/>
    <property type="evidence" value="ECO:0007669"/>
    <property type="project" value="InterPro"/>
</dbReference>
<dbReference type="AlphaFoldDB" id="A0A084SYT1"/>
<name>A0A084SYT1_9BACT</name>
<dbReference type="InterPro" id="IPR005720">
    <property type="entry name" value="Dihydroorotate_DH_cat"/>
</dbReference>
<evidence type="ECO:0000313" key="10">
    <source>
        <dbReference type="Proteomes" id="UP000028547"/>
    </source>
</evidence>
<evidence type="ECO:0000256" key="6">
    <source>
        <dbReference type="ARBA" id="ARBA00023002"/>
    </source>
</evidence>
<gene>
    <name evidence="9" type="ORF">Q664_07555</name>
</gene>
<feature type="domain" description="Dihydroorotate dehydrogenase catalytic" evidence="8">
    <location>
        <begin position="3"/>
        <end position="89"/>
    </location>
</feature>
<feature type="region of interest" description="Disordered" evidence="7">
    <location>
        <begin position="1"/>
        <end position="21"/>
    </location>
</feature>
<accession>A0A084SYT1</accession>
<dbReference type="PANTHER" id="PTHR48109:SF4">
    <property type="entry name" value="DIHYDROOROTATE DEHYDROGENASE (QUINONE), MITOCHONDRIAL"/>
    <property type="match status" value="1"/>
</dbReference>
<dbReference type="Proteomes" id="UP000028547">
    <property type="component" value="Unassembled WGS sequence"/>
</dbReference>
<dbReference type="GO" id="GO:0006207">
    <property type="term" value="P:'de novo' pyrimidine nucleobase biosynthetic process"/>
    <property type="evidence" value="ECO:0007669"/>
    <property type="project" value="TreeGrafter"/>
</dbReference>
<reference evidence="9 10" key="1">
    <citation type="submission" date="2014-07" db="EMBL/GenBank/DDBJ databases">
        <title>Draft Genome Sequence of Gephyronic Acid Producer, Cystobacter violaceus Strain Cb vi76.</title>
        <authorList>
            <person name="Stevens D.C."/>
            <person name="Young J."/>
            <person name="Carmichael R."/>
            <person name="Tan J."/>
            <person name="Taylor R.E."/>
        </authorList>
    </citation>
    <scope>NUCLEOTIDE SEQUENCE [LARGE SCALE GENOMIC DNA]</scope>
    <source>
        <strain evidence="9 10">Cb vi76</strain>
    </source>
</reference>
<organism evidence="9 10">
    <name type="scientific">Archangium violaceum Cb vi76</name>
    <dbReference type="NCBI Taxonomy" id="1406225"/>
    <lineage>
        <taxon>Bacteria</taxon>
        <taxon>Pseudomonadati</taxon>
        <taxon>Myxococcota</taxon>
        <taxon>Myxococcia</taxon>
        <taxon>Myxococcales</taxon>
        <taxon>Cystobacterineae</taxon>
        <taxon>Archangiaceae</taxon>
        <taxon>Archangium</taxon>
    </lineage>
</organism>
<dbReference type="Gene3D" id="3.20.20.70">
    <property type="entry name" value="Aldolase class I"/>
    <property type="match status" value="1"/>
</dbReference>
<dbReference type="PANTHER" id="PTHR48109">
    <property type="entry name" value="DIHYDROOROTATE DEHYDROGENASE (QUINONE), MITOCHONDRIAL-RELATED"/>
    <property type="match status" value="1"/>
</dbReference>
<dbReference type="InterPro" id="IPR050074">
    <property type="entry name" value="DHO_dehydrogenase"/>
</dbReference>
<evidence type="ECO:0000256" key="4">
    <source>
        <dbReference type="ARBA" id="ARBA00022643"/>
    </source>
</evidence>
<sequence length="103" mass="10954">MSADTMVVNASSPNTPGLRKLQEPEQLTALLRAVKARLEQVAPGKPLFLKIAPDLTPEDGGRLSSRGEGQSRADLLQATGGTGEDCPVDLSDPQRMRMASAIR</sequence>
<evidence type="ECO:0000313" key="9">
    <source>
        <dbReference type="EMBL" id="KFA93616.1"/>
    </source>
</evidence>
<dbReference type="InterPro" id="IPR013785">
    <property type="entry name" value="Aldolase_TIM"/>
</dbReference>
<evidence type="ECO:0000256" key="3">
    <source>
        <dbReference type="ARBA" id="ARBA00022630"/>
    </source>
</evidence>
<keyword evidence="6" id="KW-0560">Oxidoreductase</keyword>
<evidence type="ECO:0000256" key="7">
    <source>
        <dbReference type="SAM" id="MobiDB-lite"/>
    </source>
</evidence>
<keyword evidence="4" id="KW-0288">FMN</keyword>